<feature type="non-terminal residue" evidence="1">
    <location>
        <position position="1"/>
    </location>
</feature>
<protein>
    <submittedName>
        <fullName evidence="1">16751_t:CDS:1</fullName>
    </submittedName>
</protein>
<accession>A0ABN7X435</accession>
<dbReference type="EMBL" id="CAJVQB010086871">
    <property type="protein sequence ID" value="CAG8847260.1"/>
    <property type="molecule type" value="Genomic_DNA"/>
</dbReference>
<evidence type="ECO:0000313" key="1">
    <source>
        <dbReference type="EMBL" id="CAG8847260.1"/>
    </source>
</evidence>
<name>A0ABN7X435_GIGMA</name>
<reference evidence="1 2" key="1">
    <citation type="submission" date="2021-06" db="EMBL/GenBank/DDBJ databases">
        <authorList>
            <person name="Kallberg Y."/>
            <person name="Tangrot J."/>
            <person name="Rosling A."/>
        </authorList>
    </citation>
    <scope>NUCLEOTIDE SEQUENCE [LARGE SCALE GENOMIC DNA]</scope>
    <source>
        <strain evidence="1 2">120-4 pot B 10/14</strain>
    </source>
</reference>
<gene>
    <name evidence="1" type="ORF">GMARGA_LOCUS38576</name>
</gene>
<dbReference type="Proteomes" id="UP000789901">
    <property type="component" value="Unassembled WGS sequence"/>
</dbReference>
<evidence type="ECO:0000313" key="2">
    <source>
        <dbReference type="Proteomes" id="UP000789901"/>
    </source>
</evidence>
<sequence length="52" mass="6278">LYLLFDWHLKPAIMQLYSTLNNHTLRKVRKSAKMLSSFLPLEEEYELLKELI</sequence>
<keyword evidence="2" id="KW-1185">Reference proteome</keyword>
<organism evidence="1 2">
    <name type="scientific">Gigaspora margarita</name>
    <dbReference type="NCBI Taxonomy" id="4874"/>
    <lineage>
        <taxon>Eukaryota</taxon>
        <taxon>Fungi</taxon>
        <taxon>Fungi incertae sedis</taxon>
        <taxon>Mucoromycota</taxon>
        <taxon>Glomeromycotina</taxon>
        <taxon>Glomeromycetes</taxon>
        <taxon>Diversisporales</taxon>
        <taxon>Gigasporaceae</taxon>
        <taxon>Gigaspora</taxon>
    </lineage>
</organism>
<proteinExistence type="predicted"/>
<feature type="non-terminal residue" evidence="1">
    <location>
        <position position="52"/>
    </location>
</feature>
<comment type="caution">
    <text evidence="1">The sequence shown here is derived from an EMBL/GenBank/DDBJ whole genome shotgun (WGS) entry which is preliminary data.</text>
</comment>